<feature type="region of interest" description="Disordered" evidence="6">
    <location>
        <begin position="119"/>
        <end position="145"/>
    </location>
</feature>
<dbReference type="FunFam" id="2.20.25.80:FF:000002">
    <property type="entry name" value="probable WRKY transcription factor 31"/>
    <property type="match status" value="1"/>
</dbReference>
<dbReference type="GO" id="GO:0005634">
    <property type="term" value="C:nucleus"/>
    <property type="evidence" value="ECO:0007669"/>
    <property type="project" value="UniProtKB-SubCell"/>
</dbReference>
<keyword evidence="9" id="KW-1185">Reference proteome</keyword>
<dbReference type="InterPro" id="IPR036576">
    <property type="entry name" value="WRKY_dom_sf"/>
</dbReference>
<evidence type="ECO:0000313" key="8">
    <source>
        <dbReference type="EMBL" id="KAB1211646.1"/>
    </source>
</evidence>
<evidence type="ECO:0000256" key="4">
    <source>
        <dbReference type="ARBA" id="ARBA00023163"/>
    </source>
</evidence>
<reference evidence="8 9" key="1">
    <citation type="journal article" date="2019" name="Plant Biotechnol. J.">
        <title>The red bayberry genome and genetic basis of sex determination.</title>
        <authorList>
            <person name="Jia H.M."/>
            <person name="Jia H.J."/>
            <person name="Cai Q.L."/>
            <person name="Wang Y."/>
            <person name="Zhao H.B."/>
            <person name="Yang W.F."/>
            <person name="Wang G.Y."/>
            <person name="Li Y.H."/>
            <person name="Zhan D.L."/>
            <person name="Shen Y.T."/>
            <person name="Niu Q.F."/>
            <person name="Chang L."/>
            <person name="Qiu J."/>
            <person name="Zhao L."/>
            <person name="Xie H.B."/>
            <person name="Fu W.Y."/>
            <person name="Jin J."/>
            <person name="Li X.W."/>
            <person name="Jiao Y."/>
            <person name="Zhou C.C."/>
            <person name="Tu T."/>
            <person name="Chai C.Y."/>
            <person name="Gao J.L."/>
            <person name="Fan L.J."/>
            <person name="van de Weg E."/>
            <person name="Wang J.Y."/>
            <person name="Gao Z.S."/>
        </authorList>
    </citation>
    <scope>NUCLEOTIDE SEQUENCE [LARGE SCALE GENOMIC DNA]</scope>
    <source>
        <tissue evidence="8">Leaves</tissue>
    </source>
</reference>
<dbReference type="GO" id="GO:0003700">
    <property type="term" value="F:DNA-binding transcription factor activity"/>
    <property type="evidence" value="ECO:0007669"/>
    <property type="project" value="InterPro"/>
</dbReference>
<keyword evidence="4" id="KW-0804">Transcription</keyword>
<dbReference type="Gene3D" id="2.20.25.80">
    <property type="entry name" value="WRKY domain"/>
    <property type="match status" value="1"/>
</dbReference>
<evidence type="ECO:0000256" key="3">
    <source>
        <dbReference type="ARBA" id="ARBA00023125"/>
    </source>
</evidence>
<dbReference type="PANTHER" id="PTHR31429">
    <property type="entry name" value="WRKY TRANSCRIPTION FACTOR 36-RELATED"/>
    <property type="match status" value="1"/>
</dbReference>
<dbReference type="PROSITE" id="PS50811">
    <property type="entry name" value="WRKY"/>
    <property type="match status" value="1"/>
</dbReference>
<comment type="subcellular location">
    <subcellularLocation>
        <location evidence="1">Nucleus</location>
    </subcellularLocation>
</comment>
<dbReference type="AlphaFoldDB" id="A0A6A1VHH2"/>
<evidence type="ECO:0000259" key="7">
    <source>
        <dbReference type="PROSITE" id="PS50811"/>
    </source>
</evidence>
<organism evidence="8 9">
    <name type="scientific">Morella rubra</name>
    <name type="common">Chinese bayberry</name>
    <dbReference type="NCBI Taxonomy" id="262757"/>
    <lineage>
        <taxon>Eukaryota</taxon>
        <taxon>Viridiplantae</taxon>
        <taxon>Streptophyta</taxon>
        <taxon>Embryophyta</taxon>
        <taxon>Tracheophyta</taxon>
        <taxon>Spermatophyta</taxon>
        <taxon>Magnoliopsida</taxon>
        <taxon>eudicotyledons</taxon>
        <taxon>Gunneridae</taxon>
        <taxon>Pentapetalae</taxon>
        <taxon>rosids</taxon>
        <taxon>fabids</taxon>
        <taxon>Fagales</taxon>
        <taxon>Myricaceae</taxon>
        <taxon>Morella</taxon>
    </lineage>
</organism>
<comment type="caution">
    <text evidence="8">The sequence shown here is derived from an EMBL/GenBank/DDBJ whole genome shotgun (WGS) entry which is preliminary data.</text>
</comment>
<dbReference type="Proteomes" id="UP000516437">
    <property type="component" value="Chromosome 6"/>
</dbReference>
<accession>A0A6A1VHH2</accession>
<proteinExistence type="predicted"/>
<evidence type="ECO:0000256" key="1">
    <source>
        <dbReference type="ARBA" id="ARBA00004123"/>
    </source>
</evidence>
<dbReference type="GO" id="GO:0043565">
    <property type="term" value="F:sequence-specific DNA binding"/>
    <property type="evidence" value="ECO:0007669"/>
    <property type="project" value="InterPro"/>
</dbReference>
<gene>
    <name evidence="8" type="ORF">CJ030_MR6G002151</name>
</gene>
<keyword evidence="2" id="KW-0805">Transcription regulation</keyword>
<keyword evidence="3" id="KW-0238">DNA-binding</keyword>
<dbReference type="OrthoDB" id="1093223at2759"/>
<dbReference type="SUPFAM" id="SSF118290">
    <property type="entry name" value="WRKY DNA-binding domain"/>
    <property type="match status" value="1"/>
</dbReference>
<dbReference type="SMART" id="SM00774">
    <property type="entry name" value="WRKY"/>
    <property type="match status" value="1"/>
</dbReference>
<feature type="domain" description="WRKY" evidence="7">
    <location>
        <begin position="222"/>
        <end position="288"/>
    </location>
</feature>
<feature type="region of interest" description="Disordered" evidence="6">
    <location>
        <begin position="1"/>
        <end position="62"/>
    </location>
</feature>
<dbReference type="Pfam" id="PF03106">
    <property type="entry name" value="WRKY"/>
    <property type="match status" value="1"/>
</dbReference>
<sequence>MSFESAGGHESQELRQVQSRRELDEVSSLNQSSVLVHKELRNDEEENKLESAKAEMGEAREENGRLKMMLEQIEKDYHSLQLRFFDIVKQEAAPKKFTESAPSHEETHEEPHELVSLCLGRRPSDPKKDDNGCSNPKNGKAMKDEDWKASLSLGWDSKFQLSTELVSDQSPETSLEEPKQVAVEAGDTWPTSKLPKTMRNGDDEVSQQTQVKRARVSVRARCDTPTMNDGCQWRKYGQKIAKGNPCPRAYYRCTVAPECPVRKQVQRCAEDMSILITTYEGTHNHPLAVSATAMASTTSAAASMLLSGSSTSRTGLSSTATAPAALNGFNFNLLDNSRVKQIYLPNTSSPPLFPTVTLDLTTSESAPSSTHFNKLSSSFASNPRFPSRSLSFSSSDSTVLPTTWGTGYPSYAAVPHNKIPSGSLNLIGTQPQEHFYQSYLEKNHQAASQESLTETLTKAIASDPSLRSMIAATISSMVGSGGTQDHQGVGERLGQNSNWGEPIIEAVSLDPLTQNRKAFASSYFNRFSSSDSQTESLMLLQPRVPLSISKGNSTSTSAIEDKAFSRIVATHEAAIVEWANMGLNP</sequence>
<evidence type="ECO:0000256" key="6">
    <source>
        <dbReference type="SAM" id="MobiDB-lite"/>
    </source>
</evidence>
<evidence type="ECO:0000313" key="9">
    <source>
        <dbReference type="Proteomes" id="UP000516437"/>
    </source>
</evidence>
<keyword evidence="5" id="KW-0539">Nucleus</keyword>
<protein>
    <submittedName>
        <fullName evidence="8">Putative WRKY transcription factor 72</fullName>
    </submittedName>
</protein>
<evidence type="ECO:0000256" key="2">
    <source>
        <dbReference type="ARBA" id="ARBA00023015"/>
    </source>
</evidence>
<feature type="region of interest" description="Disordered" evidence="6">
    <location>
        <begin position="168"/>
        <end position="212"/>
    </location>
</feature>
<dbReference type="InterPro" id="IPR003657">
    <property type="entry name" value="WRKY_dom"/>
</dbReference>
<dbReference type="EMBL" id="RXIC02000024">
    <property type="protein sequence ID" value="KAB1211646.1"/>
    <property type="molecule type" value="Genomic_DNA"/>
</dbReference>
<name>A0A6A1VHH2_9ROSI</name>
<dbReference type="InterPro" id="IPR044810">
    <property type="entry name" value="WRKY_plant"/>
</dbReference>
<feature type="compositionally biased region" description="Basic and acidic residues" evidence="6">
    <location>
        <begin position="122"/>
        <end position="131"/>
    </location>
</feature>
<feature type="compositionally biased region" description="Basic and acidic residues" evidence="6">
    <location>
        <begin position="48"/>
        <end position="62"/>
    </location>
</feature>
<evidence type="ECO:0000256" key="5">
    <source>
        <dbReference type="ARBA" id="ARBA00023242"/>
    </source>
</evidence>
<dbReference type="PANTHER" id="PTHR31429:SF24">
    <property type="entry name" value="WRKY TRANSCRIPTION FACTOR 72-RELATED"/>
    <property type="match status" value="1"/>
</dbReference>